<evidence type="ECO:0000256" key="10">
    <source>
        <dbReference type="SAM" id="Phobius"/>
    </source>
</evidence>
<feature type="transmembrane region" description="Helical" evidence="10">
    <location>
        <begin position="183"/>
        <end position="202"/>
    </location>
</feature>
<dbReference type="GO" id="GO:0000155">
    <property type="term" value="F:phosphorelay sensor kinase activity"/>
    <property type="evidence" value="ECO:0007669"/>
    <property type="project" value="InterPro"/>
</dbReference>
<evidence type="ECO:0000259" key="12">
    <source>
        <dbReference type="Pfam" id="PF07730"/>
    </source>
</evidence>
<protein>
    <recommendedName>
        <fullName evidence="2">histidine kinase</fullName>
        <ecNumber evidence="2">2.7.13.3</ecNumber>
    </recommendedName>
</protein>
<dbReference type="Pfam" id="PF02518">
    <property type="entry name" value="HATPase_c"/>
    <property type="match status" value="1"/>
</dbReference>
<keyword evidence="10" id="KW-1133">Transmembrane helix</keyword>
<dbReference type="Proteomes" id="UP000199086">
    <property type="component" value="Unassembled WGS sequence"/>
</dbReference>
<dbReference type="STRING" id="1577474.GA0111570_10710"/>
<dbReference type="EC" id="2.7.13.3" evidence="2"/>
<dbReference type="InterPro" id="IPR011712">
    <property type="entry name" value="Sig_transdc_His_kin_sub3_dim/P"/>
</dbReference>
<evidence type="ECO:0000313" key="14">
    <source>
        <dbReference type="Proteomes" id="UP000199086"/>
    </source>
</evidence>
<gene>
    <name evidence="13" type="ORF">GA0111570_10710</name>
</gene>
<feature type="domain" description="Histidine kinase/HSP90-like ATPase" evidence="11">
    <location>
        <begin position="342"/>
        <end position="425"/>
    </location>
</feature>
<evidence type="ECO:0000256" key="8">
    <source>
        <dbReference type="ARBA" id="ARBA00023012"/>
    </source>
</evidence>
<keyword evidence="6 13" id="KW-0418">Kinase</keyword>
<keyword evidence="10" id="KW-0472">Membrane</keyword>
<organism evidence="13 14">
    <name type="scientific">Raineyella antarctica</name>
    <dbReference type="NCBI Taxonomy" id="1577474"/>
    <lineage>
        <taxon>Bacteria</taxon>
        <taxon>Bacillati</taxon>
        <taxon>Actinomycetota</taxon>
        <taxon>Actinomycetes</taxon>
        <taxon>Propionibacteriales</taxon>
        <taxon>Propionibacteriaceae</taxon>
        <taxon>Raineyella</taxon>
    </lineage>
</organism>
<feature type="transmembrane region" description="Helical" evidence="10">
    <location>
        <begin position="154"/>
        <end position="171"/>
    </location>
</feature>
<keyword evidence="14" id="KW-1185">Reference proteome</keyword>
<dbReference type="PANTHER" id="PTHR24421:SF10">
    <property type="entry name" value="NITRATE_NITRITE SENSOR PROTEIN NARQ"/>
    <property type="match status" value="1"/>
</dbReference>
<keyword evidence="5" id="KW-0547">Nucleotide-binding</keyword>
<dbReference type="AlphaFoldDB" id="A0A1G6H6Z3"/>
<feature type="transmembrane region" description="Helical" evidence="10">
    <location>
        <begin position="123"/>
        <end position="147"/>
    </location>
</feature>
<name>A0A1G6H6Z3_9ACTN</name>
<keyword evidence="3" id="KW-0597">Phosphoprotein</keyword>
<evidence type="ECO:0000256" key="1">
    <source>
        <dbReference type="ARBA" id="ARBA00000085"/>
    </source>
</evidence>
<comment type="catalytic activity">
    <reaction evidence="1">
        <text>ATP + protein L-histidine = ADP + protein N-phospho-L-histidine.</text>
        <dbReference type="EC" id="2.7.13.3"/>
    </reaction>
</comment>
<dbReference type="Gene3D" id="1.20.5.1930">
    <property type="match status" value="1"/>
</dbReference>
<dbReference type="RefSeq" id="WP_092611039.1">
    <property type="nucleotide sequence ID" value="NZ_FMYF01000007.1"/>
</dbReference>
<keyword evidence="4" id="KW-0808">Transferase</keyword>
<evidence type="ECO:0000313" key="13">
    <source>
        <dbReference type="EMBL" id="SDB89715.1"/>
    </source>
</evidence>
<evidence type="ECO:0000256" key="6">
    <source>
        <dbReference type="ARBA" id="ARBA00022777"/>
    </source>
</evidence>
<evidence type="ECO:0000259" key="11">
    <source>
        <dbReference type="Pfam" id="PF02518"/>
    </source>
</evidence>
<dbReference type="InterPro" id="IPR003594">
    <property type="entry name" value="HATPase_dom"/>
</dbReference>
<keyword evidence="7" id="KW-0067">ATP-binding</keyword>
<dbReference type="GO" id="GO:0005524">
    <property type="term" value="F:ATP binding"/>
    <property type="evidence" value="ECO:0007669"/>
    <property type="project" value="UniProtKB-KW"/>
</dbReference>
<accession>A0A1G6H6Z3</accession>
<dbReference type="EMBL" id="FMYF01000007">
    <property type="protein sequence ID" value="SDB89715.1"/>
    <property type="molecule type" value="Genomic_DNA"/>
</dbReference>
<feature type="domain" description="Signal transduction histidine kinase subgroup 3 dimerisation and phosphoacceptor" evidence="12">
    <location>
        <begin position="227"/>
        <end position="292"/>
    </location>
</feature>
<dbReference type="GO" id="GO:0046983">
    <property type="term" value="F:protein dimerization activity"/>
    <property type="evidence" value="ECO:0007669"/>
    <property type="project" value="InterPro"/>
</dbReference>
<dbReference type="GO" id="GO:0016020">
    <property type="term" value="C:membrane"/>
    <property type="evidence" value="ECO:0007669"/>
    <property type="project" value="InterPro"/>
</dbReference>
<sequence>MQPRPGTYPPSAPGGRTTHAPAWLAWLGAVATGVVVAWIMFFSALVSTMTMQRSSGHMSGPMMPDRYDPYDPGYPNPTGPWSQSVVDHRWLPALFLACVVVAAGLVLRHLWPRVGYVSVVVGTAGYLALGGSLPVALIAPAIALVGLTAVRPGRYWVLWVALLVPMLWAVGWNDPYMGLTSAWLYPAIVFGIAAMLVPTLLAEVRRSQAVARHQSHADEMRQVAYRERLRIAQDLHDVVGHSLSTISLQAGVALRLLDENPAQARTSLEAIRTSAKDSLTDVRRTLGILRDPNEAAPLSPGPGLDRIDELVAPLVASGATVGLHRDAGLAATVPTPVQQVAFRIVQEALTNAVRHAPGTPVEVRIARAGEQLLVQVRNGGPAPAHPVVEGNGLRGMRERVTTLGGTLTIEDTGPGGVGITALLPLGIPTNPGSPGSPGSPGNPGNPGEPSEPDPRGAR</sequence>
<dbReference type="Pfam" id="PF07730">
    <property type="entry name" value="HisKA_3"/>
    <property type="match status" value="1"/>
</dbReference>
<feature type="region of interest" description="Disordered" evidence="9">
    <location>
        <begin position="424"/>
        <end position="458"/>
    </location>
</feature>
<reference evidence="13 14" key="1">
    <citation type="submission" date="2016-06" db="EMBL/GenBank/DDBJ databases">
        <authorList>
            <person name="Olsen C.W."/>
            <person name="Carey S."/>
            <person name="Hinshaw L."/>
            <person name="Karasin A.I."/>
        </authorList>
    </citation>
    <scope>NUCLEOTIDE SEQUENCE [LARGE SCALE GENOMIC DNA]</scope>
    <source>
        <strain evidence="13 14">LZ-22</strain>
    </source>
</reference>
<evidence type="ECO:0000256" key="2">
    <source>
        <dbReference type="ARBA" id="ARBA00012438"/>
    </source>
</evidence>
<dbReference type="Gene3D" id="3.30.565.10">
    <property type="entry name" value="Histidine kinase-like ATPase, C-terminal domain"/>
    <property type="match status" value="1"/>
</dbReference>
<dbReference type="CDD" id="cd16917">
    <property type="entry name" value="HATPase_UhpB-NarQ-NarX-like"/>
    <property type="match status" value="1"/>
</dbReference>
<evidence type="ECO:0000256" key="5">
    <source>
        <dbReference type="ARBA" id="ARBA00022741"/>
    </source>
</evidence>
<proteinExistence type="predicted"/>
<keyword evidence="8" id="KW-0902">Two-component regulatory system</keyword>
<dbReference type="OrthoDB" id="227596at2"/>
<dbReference type="PANTHER" id="PTHR24421">
    <property type="entry name" value="NITRATE/NITRITE SENSOR PROTEIN NARX-RELATED"/>
    <property type="match status" value="1"/>
</dbReference>
<feature type="transmembrane region" description="Helical" evidence="10">
    <location>
        <begin position="90"/>
        <end position="111"/>
    </location>
</feature>
<dbReference type="InterPro" id="IPR036890">
    <property type="entry name" value="HATPase_C_sf"/>
</dbReference>
<dbReference type="SUPFAM" id="SSF55874">
    <property type="entry name" value="ATPase domain of HSP90 chaperone/DNA topoisomerase II/histidine kinase"/>
    <property type="match status" value="1"/>
</dbReference>
<evidence type="ECO:0000256" key="7">
    <source>
        <dbReference type="ARBA" id="ARBA00022840"/>
    </source>
</evidence>
<evidence type="ECO:0000256" key="4">
    <source>
        <dbReference type="ARBA" id="ARBA00022679"/>
    </source>
</evidence>
<evidence type="ECO:0000256" key="9">
    <source>
        <dbReference type="SAM" id="MobiDB-lite"/>
    </source>
</evidence>
<evidence type="ECO:0000256" key="3">
    <source>
        <dbReference type="ARBA" id="ARBA00022553"/>
    </source>
</evidence>
<feature type="transmembrane region" description="Helical" evidence="10">
    <location>
        <begin position="23"/>
        <end position="46"/>
    </location>
</feature>
<keyword evidence="10" id="KW-0812">Transmembrane</keyword>
<dbReference type="InterPro" id="IPR050482">
    <property type="entry name" value="Sensor_HK_TwoCompSys"/>
</dbReference>